<dbReference type="PANTHER" id="PTHR43736">
    <property type="entry name" value="ADP-RIBOSE PYROPHOSPHATASE"/>
    <property type="match status" value="1"/>
</dbReference>
<dbReference type="PRINTS" id="PR00502">
    <property type="entry name" value="NUDIXFAMILY"/>
</dbReference>
<evidence type="ECO:0000256" key="1">
    <source>
        <dbReference type="ARBA" id="ARBA00001946"/>
    </source>
</evidence>
<feature type="domain" description="Nudix hydrolase" evidence="4">
    <location>
        <begin position="6"/>
        <end position="134"/>
    </location>
</feature>
<dbReference type="InterPro" id="IPR020476">
    <property type="entry name" value="Nudix_hydrolase"/>
</dbReference>
<reference evidence="5 6" key="1">
    <citation type="submission" date="2010-06" db="EMBL/GenBank/DDBJ databases">
        <title>Complete sequence of chromosome of Nitrosococcus watsoni C-113.</title>
        <authorList>
            <consortium name="US DOE Joint Genome Institute"/>
            <person name="Lucas S."/>
            <person name="Copeland A."/>
            <person name="Lapidus A."/>
            <person name="Cheng J.-F."/>
            <person name="Bruce D."/>
            <person name="Goodwin L."/>
            <person name="Pitluck S."/>
            <person name="Malfatti S.A."/>
            <person name="Chain P.S.G."/>
            <person name="Land M."/>
            <person name="Hauser L."/>
            <person name="Kyrpides N."/>
            <person name="Ivanova N."/>
            <person name="Cambell M.A."/>
            <person name="Heidelberg J.F."/>
            <person name="Klotz M.G."/>
            <person name="Woyke T."/>
        </authorList>
    </citation>
    <scope>NUCLEOTIDE SEQUENCE [LARGE SCALE GENOMIC DNA]</scope>
    <source>
        <strain evidence="5 6">C-113</strain>
    </source>
</reference>
<gene>
    <name evidence="5" type="ordered locus">Nwat_0474</name>
</gene>
<organism evidence="5 6">
    <name type="scientific">Nitrosococcus watsoni (strain C-113)</name>
    <dbReference type="NCBI Taxonomy" id="105559"/>
    <lineage>
        <taxon>Bacteria</taxon>
        <taxon>Pseudomonadati</taxon>
        <taxon>Pseudomonadota</taxon>
        <taxon>Gammaproteobacteria</taxon>
        <taxon>Chromatiales</taxon>
        <taxon>Chromatiaceae</taxon>
        <taxon>Nitrosococcus</taxon>
    </lineage>
</organism>
<comment type="similarity">
    <text evidence="3">Belongs to the Nudix hydrolase family.</text>
</comment>
<dbReference type="GO" id="GO:0016787">
    <property type="term" value="F:hydrolase activity"/>
    <property type="evidence" value="ECO:0007669"/>
    <property type="project" value="UniProtKB-KW"/>
</dbReference>
<dbReference type="EMBL" id="CP002086">
    <property type="protein sequence ID" value="ADJ27439.1"/>
    <property type="molecule type" value="Genomic_DNA"/>
</dbReference>
<dbReference type="OrthoDB" id="542521at2"/>
<dbReference type="InterPro" id="IPR015797">
    <property type="entry name" value="NUDIX_hydrolase-like_dom_sf"/>
</dbReference>
<evidence type="ECO:0000256" key="3">
    <source>
        <dbReference type="RuleBase" id="RU003476"/>
    </source>
</evidence>
<dbReference type="PROSITE" id="PS51462">
    <property type="entry name" value="NUDIX"/>
    <property type="match status" value="1"/>
</dbReference>
<evidence type="ECO:0000256" key="2">
    <source>
        <dbReference type="ARBA" id="ARBA00022801"/>
    </source>
</evidence>
<dbReference type="CDD" id="cd18873">
    <property type="entry name" value="NUDIX_NadM_like"/>
    <property type="match status" value="1"/>
</dbReference>
<keyword evidence="6" id="KW-1185">Reference proteome</keyword>
<dbReference type="PANTHER" id="PTHR43736:SF1">
    <property type="entry name" value="DIHYDRONEOPTERIN TRIPHOSPHATE DIPHOSPHATASE"/>
    <property type="match status" value="1"/>
</dbReference>
<accession>D8KAC4</accession>
<dbReference type="RefSeq" id="WP_013219548.1">
    <property type="nucleotide sequence ID" value="NC_014315.1"/>
</dbReference>
<dbReference type="InterPro" id="IPR020084">
    <property type="entry name" value="NUDIX_hydrolase_CS"/>
</dbReference>
<dbReference type="PROSITE" id="PS00893">
    <property type="entry name" value="NUDIX_BOX"/>
    <property type="match status" value="1"/>
</dbReference>
<dbReference type="Proteomes" id="UP000000393">
    <property type="component" value="Chromosome"/>
</dbReference>
<dbReference type="eggNOG" id="COG1051">
    <property type="taxonomic scope" value="Bacteria"/>
</dbReference>
<dbReference type="InterPro" id="IPR000086">
    <property type="entry name" value="NUDIX_hydrolase_dom"/>
</dbReference>
<protein>
    <submittedName>
        <fullName evidence="5">NUDIX hydrolase</fullName>
    </submittedName>
</protein>
<evidence type="ECO:0000313" key="5">
    <source>
        <dbReference type="EMBL" id="ADJ27439.1"/>
    </source>
</evidence>
<dbReference type="Pfam" id="PF00293">
    <property type="entry name" value="NUDIX"/>
    <property type="match status" value="1"/>
</dbReference>
<comment type="cofactor">
    <cofactor evidence="1">
        <name>Mg(2+)</name>
        <dbReference type="ChEBI" id="CHEBI:18420"/>
    </cofactor>
</comment>
<evidence type="ECO:0000313" key="6">
    <source>
        <dbReference type="Proteomes" id="UP000000393"/>
    </source>
</evidence>
<dbReference type="HOGENOM" id="CLU_037162_20_3_6"/>
<dbReference type="SUPFAM" id="SSF55811">
    <property type="entry name" value="Nudix"/>
    <property type="match status" value="1"/>
</dbReference>
<dbReference type="AlphaFoldDB" id="D8KAC4"/>
<dbReference type="Gene3D" id="3.90.79.10">
    <property type="entry name" value="Nucleoside Triphosphate Pyrophosphohydrolase"/>
    <property type="match status" value="1"/>
</dbReference>
<dbReference type="KEGG" id="nwa:Nwat_0474"/>
<proteinExistence type="inferred from homology"/>
<sequence length="149" mass="16092">MPKPITPLLAVDIIITLKDRSNQPIILIKRRNPPLGWALPGGFVDVGEMLEQAAIREAQEETGLRVSLEALLGCYSDPARDPRGHTISAVYAASASGVPKAADDAAEVALFLLDKLPENLVFDHHQILTDYARYRSSGTLAPIHQVGSS</sequence>
<evidence type="ECO:0000259" key="4">
    <source>
        <dbReference type="PROSITE" id="PS51462"/>
    </source>
</evidence>
<name>D8KAC4_NITWC</name>
<keyword evidence="2 3" id="KW-0378">Hydrolase</keyword>
<dbReference type="STRING" id="105559.Nwat_0474"/>